<accession>A0A7M2X3G7</accession>
<dbReference type="InterPro" id="IPR022409">
    <property type="entry name" value="PKD/Chitinase_dom"/>
</dbReference>
<dbReference type="InterPro" id="IPR035986">
    <property type="entry name" value="PKD_dom_sf"/>
</dbReference>
<dbReference type="Proteomes" id="UP000593765">
    <property type="component" value="Chromosome"/>
</dbReference>
<dbReference type="Gene3D" id="2.60.40.10">
    <property type="entry name" value="Immunoglobulins"/>
    <property type="match status" value="5"/>
</dbReference>
<feature type="domain" description="PKD" evidence="2">
    <location>
        <begin position="343"/>
        <end position="434"/>
    </location>
</feature>
<dbReference type="InterPro" id="IPR013783">
    <property type="entry name" value="Ig-like_fold"/>
</dbReference>
<feature type="domain" description="PKD" evidence="2">
    <location>
        <begin position="764"/>
        <end position="818"/>
    </location>
</feature>
<dbReference type="PROSITE" id="PS00330">
    <property type="entry name" value="HEMOLYSIN_CALCIUM"/>
    <property type="match status" value="1"/>
</dbReference>
<dbReference type="SUPFAM" id="SSF49299">
    <property type="entry name" value="PKD domain"/>
    <property type="match status" value="3"/>
</dbReference>
<protein>
    <submittedName>
        <fullName evidence="3">PKD domain-containing protein</fullName>
    </submittedName>
</protein>
<proteinExistence type="predicted"/>
<dbReference type="SMART" id="SM00089">
    <property type="entry name" value="PKD"/>
    <property type="match status" value="4"/>
</dbReference>
<sequence length="1054" mass="106676">MFGKIRRRGSSSAPTPASICSIEPLEDRVLYALAKTAGGSGYSGTLSTNTAIKKQQLISDPDEPIAGSTSVQYNPALVHLSGAIPGPGYNNSYFKAVVEVSVKTKCCGHDDDDDRRRNSRHRHNDSCYTYKKMLQPLTSFLTTPWGTETGYAQVSYKLTGTAGQIAPPSGYNIQDEGGVSGVDTHAFFFDVKTTVPANAVMDYQIFAAVQNTFSNNTQDFLQTADGTILGPNDLTPAFVSTQTAPTITTTGGPYSISEGSGVTLSATATDVETPGSLTYAWDLNGDSVTDVTGANPTLSASALAALGLGDGPLVKTVTLTVSDGQKDSTATTTLTIGNAKPTAGVTSTAGSVVAPAGATLTATDPSAADQAAGFTFLVDWGDGTDPELIAASANNGSGTNATHQYALGGTYTVTALATDKDGGLSDVASTTVTVANEAPTVSNNGGPYSISEGDGITLLASANDAETPGSLTYAWDINGDDVTDATGANPTLSAAALATLGLGDGPTNKAVTLKVSDGQNTVTSTTTLAVNNVAPTAGATATPGTIIAPAGLSLTASDAAAADNLAGFTFQIDWGDGSPLETIAASGGNGSGTNASHQYNLSGTFTASVTATDKDGGTSLPVTASVLVVNTAPTITSDGGAYSISEGAGVTLLAAATDLETPGSLNYLWDLNGDLVIDATGANPTLSAAALATLGLGDGPTTKAVRLTVSDGENVVTSDTTITVNNVAPTAGASATSGSLSTPVVLSLTATDASLADRAAGFKFLIDWGDGTPVQTVLASANNGSGINVAHAYALIGPFTVSVTAVDKDGASSTPTTTETGVSGAQLRPDPSNPSVNALFVYGTNGNDNISFSQSRYSTIVYMNGQSLGSFNNFCRIIARSIGGNDCISMSYCASTPIVFYGGDGNDRLISGNTNGIMDGGAGDDYLDAGNGKDLLIGGLGADTLYGGNCDDIMVAGRTSFDAGTDDDIRAVTKLLNEWMGSQSYETKISRLTGVTTGGLNGTILLKPGVTVFDDGVVDKVYGGRGRDWFLVNRTGGGVLDIVDLANNETVTDL</sequence>
<feature type="domain" description="PKD" evidence="2">
    <location>
        <begin position="550"/>
        <end position="628"/>
    </location>
</feature>
<dbReference type="EMBL" id="CP063458">
    <property type="protein sequence ID" value="QOV92169.1"/>
    <property type="molecule type" value="Genomic_DNA"/>
</dbReference>
<dbReference type="SUPFAM" id="SSF51120">
    <property type="entry name" value="beta-Roll"/>
    <property type="match status" value="1"/>
</dbReference>
<evidence type="ECO:0000313" key="4">
    <source>
        <dbReference type="Proteomes" id="UP000593765"/>
    </source>
</evidence>
<dbReference type="InterPro" id="IPR018511">
    <property type="entry name" value="Hemolysin-typ_Ca-bd_CS"/>
</dbReference>
<dbReference type="Pfam" id="PF00353">
    <property type="entry name" value="HemolysinCabind"/>
    <property type="match status" value="1"/>
</dbReference>
<feature type="region of interest" description="Disordered" evidence="1">
    <location>
        <begin position="809"/>
        <end position="831"/>
    </location>
</feature>
<dbReference type="Gene3D" id="2.150.10.10">
    <property type="entry name" value="Serralysin-like metalloprotease, C-terminal"/>
    <property type="match status" value="1"/>
</dbReference>
<gene>
    <name evidence="3" type="ORF">IPV69_12765</name>
</gene>
<feature type="compositionally biased region" description="Polar residues" evidence="1">
    <location>
        <begin position="811"/>
        <end position="823"/>
    </location>
</feature>
<dbReference type="CDD" id="cd00146">
    <property type="entry name" value="PKD"/>
    <property type="match status" value="2"/>
</dbReference>
<dbReference type="RefSeq" id="WP_206295500.1">
    <property type="nucleotide sequence ID" value="NZ_CP063458.1"/>
</dbReference>
<dbReference type="KEGG" id="hbs:IPV69_12765"/>
<name>A0A7M2X3G7_9BACT</name>
<dbReference type="PRINTS" id="PR00313">
    <property type="entry name" value="CABNDNGRPT"/>
</dbReference>
<keyword evidence="4" id="KW-1185">Reference proteome</keyword>
<dbReference type="AlphaFoldDB" id="A0A7M2X3G7"/>
<dbReference type="GO" id="GO:0005509">
    <property type="term" value="F:calcium ion binding"/>
    <property type="evidence" value="ECO:0007669"/>
    <property type="project" value="InterPro"/>
</dbReference>
<dbReference type="PROSITE" id="PS50093">
    <property type="entry name" value="PKD"/>
    <property type="match status" value="3"/>
</dbReference>
<dbReference type="InterPro" id="IPR001343">
    <property type="entry name" value="Hemolysn_Ca-bd"/>
</dbReference>
<reference evidence="3 4" key="1">
    <citation type="submission" date="2020-10" db="EMBL/GenBank/DDBJ databases">
        <title>Wide distribution of Phycisphaera-like planctomycetes from WD2101 soil group in peatlands and genome analysis of the first cultivated representative.</title>
        <authorList>
            <person name="Dedysh S.N."/>
            <person name="Beletsky A.V."/>
            <person name="Ivanova A."/>
            <person name="Kulichevskaya I.S."/>
            <person name="Suzina N.E."/>
            <person name="Philippov D.A."/>
            <person name="Rakitin A.L."/>
            <person name="Mardanov A.V."/>
            <person name="Ravin N.V."/>
        </authorList>
    </citation>
    <scope>NUCLEOTIDE SEQUENCE [LARGE SCALE GENOMIC DNA]</scope>
    <source>
        <strain evidence="3 4">M1803</strain>
    </source>
</reference>
<evidence type="ECO:0000256" key="1">
    <source>
        <dbReference type="SAM" id="MobiDB-lite"/>
    </source>
</evidence>
<evidence type="ECO:0000259" key="2">
    <source>
        <dbReference type="PROSITE" id="PS50093"/>
    </source>
</evidence>
<dbReference type="InterPro" id="IPR011049">
    <property type="entry name" value="Serralysin-like_metalloprot_C"/>
</dbReference>
<organism evidence="3 4">
    <name type="scientific">Humisphaera borealis</name>
    <dbReference type="NCBI Taxonomy" id="2807512"/>
    <lineage>
        <taxon>Bacteria</taxon>
        <taxon>Pseudomonadati</taxon>
        <taxon>Planctomycetota</taxon>
        <taxon>Phycisphaerae</taxon>
        <taxon>Tepidisphaerales</taxon>
        <taxon>Tepidisphaeraceae</taxon>
        <taxon>Humisphaera</taxon>
    </lineage>
</organism>
<dbReference type="InterPro" id="IPR000601">
    <property type="entry name" value="PKD_dom"/>
</dbReference>
<evidence type="ECO:0000313" key="3">
    <source>
        <dbReference type="EMBL" id="QOV92169.1"/>
    </source>
</evidence>